<organism evidence="1">
    <name type="scientific">Lepeophtheirus salmonis</name>
    <name type="common">Salmon louse</name>
    <name type="synonym">Caligus salmonis</name>
    <dbReference type="NCBI Taxonomy" id="72036"/>
    <lineage>
        <taxon>Eukaryota</taxon>
        <taxon>Metazoa</taxon>
        <taxon>Ecdysozoa</taxon>
        <taxon>Arthropoda</taxon>
        <taxon>Crustacea</taxon>
        <taxon>Multicrustacea</taxon>
        <taxon>Hexanauplia</taxon>
        <taxon>Copepoda</taxon>
        <taxon>Siphonostomatoida</taxon>
        <taxon>Caligidae</taxon>
        <taxon>Lepeophtheirus</taxon>
    </lineage>
</organism>
<evidence type="ECO:0000313" key="1">
    <source>
        <dbReference type="EMBL" id="CDW34217.1"/>
    </source>
</evidence>
<name>A0A0K2U8D9_LEPSM</name>
<dbReference type="EMBL" id="HACA01016856">
    <property type="protein sequence ID" value="CDW34217.1"/>
    <property type="molecule type" value="Transcribed_RNA"/>
</dbReference>
<protein>
    <submittedName>
        <fullName evidence="1">Uncharacterized protein</fullName>
    </submittedName>
</protein>
<reference evidence="1" key="1">
    <citation type="submission" date="2014-05" db="EMBL/GenBank/DDBJ databases">
        <authorList>
            <person name="Chronopoulou M."/>
        </authorList>
    </citation>
    <scope>NUCLEOTIDE SEQUENCE</scope>
    <source>
        <tissue evidence="1">Whole organism</tissue>
    </source>
</reference>
<dbReference type="AlphaFoldDB" id="A0A0K2U8D9"/>
<accession>A0A0K2U8D9</accession>
<sequence length="60" mass="7017">MTFKLLKRNQRNQKLAFNAFSNFSLLLPILDVTLKQTKVKQSTNLFQKLFITKSYLPNAI</sequence>
<proteinExistence type="predicted"/>